<dbReference type="InterPro" id="IPR038081">
    <property type="entry name" value="CalX-like_sf"/>
</dbReference>
<reference evidence="3 4" key="1">
    <citation type="submission" date="2020-04" db="EMBL/GenBank/DDBJ databases">
        <title>Flammeovirgaceae bacterium KN852 isolated from deep sea.</title>
        <authorList>
            <person name="Zhang D.-C."/>
        </authorList>
    </citation>
    <scope>NUCLEOTIDE SEQUENCE [LARGE SCALE GENOMIC DNA]</scope>
    <source>
        <strain evidence="3 4">KN852</strain>
    </source>
</reference>
<dbReference type="InterPro" id="IPR043744">
    <property type="entry name" value="DUF5689"/>
</dbReference>
<dbReference type="AlphaFoldDB" id="A0A848J4E0"/>
<feature type="chain" id="PRO_5032635981" description="DUF5689 domain-containing protein" evidence="1">
    <location>
        <begin position="22"/>
        <end position="665"/>
    </location>
</feature>
<comment type="caution">
    <text evidence="3">The sequence shown here is derived from an EMBL/GenBank/DDBJ whole genome shotgun (WGS) entry which is preliminary data.</text>
</comment>
<sequence>MQKIKYLVILVLAMTALNSCKDEEPVVIPEVGFKSASSVVMENVSQGTLVEINFSTEAQQSGTILVTLTPDANTSGSDFVTTPSSSNDVITLPFEAGATKVSFFVKPVDNADRNEDKTISFVISSDSEMIQLGETLEHIVTIKDDEPDMTILNIAELKSIYESNTDNDSTFTEDLYTGGIVISTNDNIQSKNVFIQDHTGGIVLRFQDNNTLTQGDSVLVNINGGRLYDFNGLIQISNLNLSLAESKGAGTLPSPVVITIEQLNSNDYQSTLVTIENVYFSNPDGSTIAGNTKFSDGSNESVLRVESYAPFKEIVIPTGKGTLSGIAGMYNSAQLIPIKETDIFESNGNTQIIFTGVDNGALADFGTITSGESSDAVSFTIAATDLIGDVTLYAPNNFEISLDGVNFSSEITLSIGEFEAGNIEIFVRFTPDSGVSGSISGEISITSPGMESKSISVSGTEDNPAAVIAYTSFEEGSLGKIYIDQGDQATDHDLTNYADSVMMIEYDGSGNEMAFDAFYYNTQDGVGLTDGDYVGFTDFTGAVGSYAEGNQGYQLSDTDGKVKLTFETVDISSYSNVDITMSVFFNSDSYEATDYLKVYVITNDGNIELINTEGQDIDDLGLEGMWTLLNGNLSGKTTAQLIVEFESNSGNEAVYLDQIVISGSN</sequence>
<dbReference type="Pfam" id="PF18942">
    <property type="entry name" value="DUF5689"/>
    <property type="match status" value="1"/>
</dbReference>
<evidence type="ECO:0000259" key="2">
    <source>
        <dbReference type="Pfam" id="PF18942"/>
    </source>
</evidence>
<evidence type="ECO:0000256" key="1">
    <source>
        <dbReference type="SAM" id="SignalP"/>
    </source>
</evidence>
<evidence type="ECO:0000313" key="3">
    <source>
        <dbReference type="EMBL" id="NMM50586.1"/>
    </source>
</evidence>
<proteinExistence type="predicted"/>
<dbReference type="RefSeq" id="WP_169684950.1">
    <property type="nucleotide sequence ID" value="NZ_JABBNU010000014.1"/>
</dbReference>
<protein>
    <recommendedName>
        <fullName evidence="2">DUF5689 domain-containing protein</fullName>
    </recommendedName>
</protein>
<gene>
    <name evidence="3" type="ORF">HH304_19405</name>
</gene>
<name>A0A848J4E0_9BACT</name>
<keyword evidence="4" id="KW-1185">Reference proteome</keyword>
<dbReference type="EMBL" id="JABBNU010000014">
    <property type="protein sequence ID" value="NMM50586.1"/>
    <property type="molecule type" value="Genomic_DNA"/>
</dbReference>
<feature type="domain" description="DUF5689" evidence="2">
    <location>
        <begin position="152"/>
        <end position="343"/>
    </location>
</feature>
<evidence type="ECO:0000313" key="4">
    <source>
        <dbReference type="Proteomes" id="UP000559010"/>
    </source>
</evidence>
<dbReference type="Proteomes" id="UP000559010">
    <property type="component" value="Unassembled WGS sequence"/>
</dbReference>
<feature type="signal peptide" evidence="1">
    <location>
        <begin position="1"/>
        <end position="21"/>
    </location>
</feature>
<keyword evidence="1" id="KW-0732">Signal</keyword>
<dbReference type="SUPFAM" id="SSF141072">
    <property type="entry name" value="CalX-like"/>
    <property type="match status" value="1"/>
</dbReference>
<accession>A0A848J4E0</accession>
<dbReference type="Gene3D" id="2.60.40.2030">
    <property type="match status" value="1"/>
</dbReference>
<organism evidence="3 4">
    <name type="scientific">Marinigracilibium pacificum</name>
    <dbReference type="NCBI Taxonomy" id="2729599"/>
    <lineage>
        <taxon>Bacteria</taxon>
        <taxon>Pseudomonadati</taxon>
        <taxon>Bacteroidota</taxon>
        <taxon>Cytophagia</taxon>
        <taxon>Cytophagales</taxon>
        <taxon>Flammeovirgaceae</taxon>
        <taxon>Marinigracilibium</taxon>
    </lineage>
</organism>